<dbReference type="AlphaFoldDB" id="A0A1J0VMJ8"/>
<accession>A0A1J0VMJ8</accession>
<dbReference type="CDD" id="cd05233">
    <property type="entry name" value="SDR_c"/>
    <property type="match status" value="1"/>
</dbReference>
<keyword evidence="6" id="KW-1185">Reference proteome</keyword>
<name>A0A1J0VMJ8_9NOCA</name>
<feature type="region of interest" description="Disordered" evidence="4">
    <location>
        <begin position="258"/>
        <end position="280"/>
    </location>
</feature>
<dbReference type="PRINTS" id="PR00081">
    <property type="entry name" value="GDHRDH"/>
</dbReference>
<dbReference type="GO" id="GO:0016020">
    <property type="term" value="C:membrane"/>
    <property type="evidence" value="ECO:0007669"/>
    <property type="project" value="TreeGrafter"/>
</dbReference>
<dbReference type="PANTHER" id="PTHR44196">
    <property type="entry name" value="DEHYDROGENASE/REDUCTASE SDR FAMILY MEMBER 7B"/>
    <property type="match status" value="1"/>
</dbReference>
<evidence type="ECO:0000256" key="4">
    <source>
        <dbReference type="SAM" id="MobiDB-lite"/>
    </source>
</evidence>
<comment type="similarity">
    <text evidence="1 3">Belongs to the short-chain dehydrogenases/reductases (SDR) family.</text>
</comment>
<dbReference type="InterPro" id="IPR020904">
    <property type="entry name" value="Sc_DH/Rdtase_CS"/>
</dbReference>
<organism evidence="5 6">
    <name type="scientific">Nocardia mangyaensis</name>
    <dbReference type="NCBI Taxonomy" id="2213200"/>
    <lineage>
        <taxon>Bacteria</taxon>
        <taxon>Bacillati</taxon>
        <taxon>Actinomycetota</taxon>
        <taxon>Actinomycetes</taxon>
        <taxon>Mycobacteriales</taxon>
        <taxon>Nocardiaceae</taxon>
        <taxon>Nocardia</taxon>
    </lineage>
</organism>
<dbReference type="Proteomes" id="UP000183810">
    <property type="component" value="Chromosome"/>
</dbReference>
<dbReference type="InterPro" id="IPR002347">
    <property type="entry name" value="SDR_fam"/>
</dbReference>
<gene>
    <name evidence="5" type="ORF">BOX37_03770</name>
</gene>
<dbReference type="Gene3D" id="3.40.50.720">
    <property type="entry name" value="NAD(P)-binding Rossmann-like Domain"/>
    <property type="match status" value="1"/>
</dbReference>
<evidence type="ECO:0000313" key="5">
    <source>
        <dbReference type="EMBL" id="APE33229.1"/>
    </source>
</evidence>
<sequence>MKRTHAGLVVAITGGAAGIGRETARQFALTGARVCIGDLSGTAARAAAAELPGTVHGCELDVTDERSFHDFLATTEALLGPIDVLVNNAGVMWVGAFDSEPDTATSRMLAVNLHGVIRGVRLAAPAMRTRRRGHIVTIASAASRLSPPGEATYAATKHGVLGYLTGVREELRGSGVRLSVIMPSVVDTELAAGTATGAAKLLQPADVASAVLAVVERPRFEVSLPGYVGPLVHLAGLLPQWLRDIVLRRAVPNQVAATSGSSARTHYEMRALRDDPESPS</sequence>
<dbReference type="PRINTS" id="PR00080">
    <property type="entry name" value="SDRFAMILY"/>
</dbReference>
<dbReference type="PROSITE" id="PS00061">
    <property type="entry name" value="ADH_SHORT"/>
    <property type="match status" value="1"/>
</dbReference>
<dbReference type="RefSeq" id="WP_071926420.1">
    <property type="nucleotide sequence ID" value="NZ_CP018082.1"/>
</dbReference>
<evidence type="ECO:0000313" key="6">
    <source>
        <dbReference type="Proteomes" id="UP000183810"/>
    </source>
</evidence>
<keyword evidence="2" id="KW-0560">Oxidoreductase</keyword>
<evidence type="ECO:0000256" key="3">
    <source>
        <dbReference type="RuleBase" id="RU000363"/>
    </source>
</evidence>
<evidence type="ECO:0000256" key="1">
    <source>
        <dbReference type="ARBA" id="ARBA00006484"/>
    </source>
</evidence>
<dbReference type="KEGG" id="nsl:BOX37_03770"/>
<dbReference type="PANTHER" id="PTHR44196:SF1">
    <property type="entry name" value="DEHYDROGENASE_REDUCTASE SDR FAMILY MEMBER 7B"/>
    <property type="match status" value="1"/>
</dbReference>
<protein>
    <submittedName>
        <fullName evidence="5">Short-chain dehydrogenase</fullName>
    </submittedName>
</protein>
<dbReference type="InterPro" id="IPR036291">
    <property type="entry name" value="NAD(P)-bd_dom_sf"/>
</dbReference>
<dbReference type="SUPFAM" id="SSF51735">
    <property type="entry name" value="NAD(P)-binding Rossmann-fold domains"/>
    <property type="match status" value="1"/>
</dbReference>
<dbReference type="GO" id="GO:0016491">
    <property type="term" value="F:oxidoreductase activity"/>
    <property type="evidence" value="ECO:0007669"/>
    <property type="project" value="UniProtKB-KW"/>
</dbReference>
<proteinExistence type="inferred from homology"/>
<feature type="compositionally biased region" description="Basic and acidic residues" evidence="4">
    <location>
        <begin position="265"/>
        <end position="280"/>
    </location>
</feature>
<dbReference type="EMBL" id="CP018082">
    <property type="protein sequence ID" value="APE33229.1"/>
    <property type="molecule type" value="Genomic_DNA"/>
</dbReference>
<evidence type="ECO:0000256" key="2">
    <source>
        <dbReference type="ARBA" id="ARBA00023002"/>
    </source>
</evidence>
<reference evidence="5" key="1">
    <citation type="submission" date="2016-11" db="EMBL/GenBank/DDBJ databases">
        <authorList>
            <person name="Jaros S."/>
            <person name="Januszkiewicz K."/>
            <person name="Wedrychowicz H."/>
        </authorList>
    </citation>
    <scope>NUCLEOTIDE SEQUENCE [LARGE SCALE GENOMIC DNA]</scope>
    <source>
        <strain evidence="5">Y48</strain>
    </source>
</reference>
<dbReference type="OrthoDB" id="9775296at2"/>
<dbReference type="Pfam" id="PF00106">
    <property type="entry name" value="adh_short"/>
    <property type="match status" value="1"/>
</dbReference>
<dbReference type="NCBIfam" id="NF005878">
    <property type="entry name" value="PRK07825.1"/>
    <property type="match status" value="1"/>
</dbReference>